<reference evidence="2" key="1">
    <citation type="submission" date="2022-02" db="EMBL/GenBank/DDBJ databases">
        <title>Vibrio sp. nov, a new bacterium isolated from seawater.</title>
        <authorList>
            <person name="Yuan Y."/>
        </authorList>
    </citation>
    <scope>NUCLEOTIDE SEQUENCE</scope>
    <source>
        <strain evidence="2">ZSDZ65</strain>
    </source>
</reference>
<comment type="caution">
    <text evidence="2">The sequence shown here is derived from an EMBL/GenBank/DDBJ whole genome shotgun (WGS) entry which is preliminary data.</text>
</comment>
<evidence type="ECO:0000313" key="2">
    <source>
        <dbReference type="EMBL" id="MCW8349268.1"/>
    </source>
</evidence>
<dbReference type="RefSeq" id="WP_265678005.1">
    <property type="nucleotide sequence ID" value="NZ_JAKRRY010000086.1"/>
</dbReference>
<gene>
    <name evidence="2" type="ORF">MD535_25125</name>
</gene>
<dbReference type="Proteomes" id="UP001155587">
    <property type="component" value="Unassembled WGS sequence"/>
</dbReference>
<proteinExistence type="predicted"/>
<sequence>HSKGQLMKNWFVGGGTIAIVFSILGGLADVGKATRNIDRVSTISDSTRVMGAVNDTGEVNSITNKTQNVIEPIKKTADAYSMADNLGKLESSNSCNKDSNQQPKNKEC</sequence>
<dbReference type="AlphaFoldDB" id="A0A9X3HZF0"/>
<keyword evidence="1" id="KW-1133">Transmembrane helix</keyword>
<keyword evidence="1" id="KW-0472">Membrane</keyword>
<keyword evidence="3" id="KW-1185">Reference proteome</keyword>
<accession>A0A9X3HZF0</accession>
<name>A0A9X3HZF0_9VIBR</name>
<feature type="transmembrane region" description="Helical" evidence="1">
    <location>
        <begin position="12"/>
        <end position="31"/>
    </location>
</feature>
<evidence type="ECO:0000313" key="3">
    <source>
        <dbReference type="Proteomes" id="UP001155587"/>
    </source>
</evidence>
<keyword evidence="1" id="KW-0812">Transmembrane</keyword>
<evidence type="ECO:0000256" key="1">
    <source>
        <dbReference type="SAM" id="Phobius"/>
    </source>
</evidence>
<feature type="non-terminal residue" evidence="2">
    <location>
        <position position="1"/>
    </location>
</feature>
<dbReference type="EMBL" id="JAKRRY010000086">
    <property type="protein sequence ID" value="MCW8349268.1"/>
    <property type="molecule type" value="Genomic_DNA"/>
</dbReference>
<protein>
    <submittedName>
        <fullName evidence="2">Uncharacterized protein</fullName>
    </submittedName>
</protein>
<organism evidence="2 3">
    <name type="scientific">Vibrio qingdaonensis</name>
    <dbReference type="NCBI Taxonomy" id="2829491"/>
    <lineage>
        <taxon>Bacteria</taxon>
        <taxon>Pseudomonadati</taxon>
        <taxon>Pseudomonadota</taxon>
        <taxon>Gammaproteobacteria</taxon>
        <taxon>Vibrionales</taxon>
        <taxon>Vibrionaceae</taxon>
        <taxon>Vibrio</taxon>
    </lineage>
</organism>